<evidence type="ECO:0000313" key="1">
    <source>
        <dbReference type="EMBL" id="WXA03098.1"/>
    </source>
</evidence>
<dbReference type="AlphaFoldDB" id="A0AAU6NZR1"/>
<dbReference type="RefSeq" id="WP_262706705.1">
    <property type="nucleotide sequence ID" value="NZ_CP136924.1"/>
</dbReference>
<dbReference type="EMBL" id="CP136925">
    <property type="protein sequence ID" value="WXA14478.1"/>
    <property type="molecule type" value="Genomic_DNA"/>
</dbReference>
<organism evidence="1 3">
    <name type="scientific">Mangrovimonas cancribranchiae</name>
    <dbReference type="NCBI Taxonomy" id="3080055"/>
    <lineage>
        <taxon>Bacteria</taxon>
        <taxon>Pseudomonadati</taxon>
        <taxon>Bacteroidota</taxon>
        <taxon>Flavobacteriia</taxon>
        <taxon>Flavobacteriales</taxon>
        <taxon>Flavobacteriaceae</taxon>
        <taxon>Mangrovimonas</taxon>
    </lineage>
</organism>
<reference evidence="1 3" key="1">
    <citation type="submission" date="2023-10" db="EMBL/GenBank/DDBJ databases">
        <title>Culture-based analysis of two novel bacteria associated with mangrove crab gills.</title>
        <authorList>
            <person name="Yang X."/>
            <person name="Garuglieri E."/>
            <person name="Van Goethem M.W."/>
            <person name="Fusi M."/>
            <person name="Marasco R."/>
            <person name="Daffonchio D.G."/>
        </authorList>
    </citation>
    <scope>NUCLEOTIDE SEQUENCE [LARGE SCALE GENOMIC DNA]</scope>
    <source>
        <strain evidence="2">UG2-1</strain>
        <strain evidence="1">UG2-2</strain>
        <strain evidence="3">UG2_2</strain>
    </source>
</reference>
<evidence type="ECO:0000313" key="3">
    <source>
        <dbReference type="Proteomes" id="UP001368318"/>
    </source>
</evidence>
<dbReference type="Proteomes" id="UP001368318">
    <property type="component" value="Chromosome"/>
</dbReference>
<name>A0AAU6NZR1_9FLAO</name>
<accession>A0AAU6NZR1</accession>
<gene>
    <name evidence="2" type="ORF">R3L15_06240</name>
    <name evidence="1" type="ORF">R3L16_01160</name>
</gene>
<protein>
    <submittedName>
        <fullName evidence="1">Uncharacterized protein</fullName>
    </submittedName>
</protein>
<keyword evidence="3" id="KW-1185">Reference proteome</keyword>
<dbReference type="KEGG" id="mcaa:R3L15_06240"/>
<sequence>MKAIITLTRDSINKYKPLPRQKLVESINSYHDALWTRHERYAH</sequence>
<evidence type="ECO:0000313" key="2">
    <source>
        <dbReference type="EMBL" id="WXA14478.1"/>
    </source>
</evidence>
<dbReference type="EMBL" id="CP136924">
    <property type="protein sequence ID" value="WXA03098.1"/>
    <property type="molecule type" value="Genomic_DNA"/>
</dbReference>
<proteinExistence type="predicted"/>